<sequence length="73" mass="8022">MEIPSFDDMQGLHTGSIVKQGSSPPVYGSINTNGRLSDQNKELKLSFESTDVLSSISEMSATYRRAERLGKNN</sequence>
<name>A0A4C2ACK9_EUMVA</name>
<accession>A0A4C2ACK9</accession>
<dbReference type="AlphaFoldDB" id="A0A4C2ACK9"/>
<organism evidence="2 3">
    <name type="scientific">Eumeta variegata</name>
    <name type="common">Bagworm moth</name>
    <name type="synonym">Eumeta japonica</name>
    <dbReference type="NCBI Taxonomy" id="151549"/>
    <lineage>
        <taxon>Eukaryota</taxon>
        <taxon>Metazoa</taxon>
        <taxon>Ecdysozoa</taxon>
        <taxon>Arthropoda</taxon>
        <taxon>Hexapoda</taxon>
        <taxon>Insecta</taxon>
        <taxon>Pterygota</taxon>
        <taxon>Neoptera</taxon>
        <taxon>Endopterygota</taxon>
        <taxon>Lepidoptera</taxon>
        <taxon>Glossata</taxon>
        <taxon>Ditrysia</taxon>
        <taxon>Tineoidea</taxon>
        <taxon>Psychidae</taxon>
        <taxon>Oiketicinae</taxon>
        <taxon>Eumeta</taxon>
    </lineage>
</organism>
<dbReference type="EMBL" id="BGZK01002827">
    <property type="protein sequence ID" value="GBP96725.1"/>
    <property type="molecule type" value="Genomic_DNA"/>
</dbReference>
<comment type="caution">
    <text evidence="2">The sequence shown here is derived from an EMBL/GenBank/DDBJ whole genome shotgun (WGS) entry which is preliminary data.</text>
</comment>
<proteinExistence type="predicted"/>
<reference evidence="2 3" key="1">
    <citation type="journal article" date="2019" name="Commun. Biol.">
        <title>The bagworm genome reveals a unique fibroin gene that provides high tensile strength.</title>
        <authorList>
            <person name="Kono N."/>
            <person name="Nakamura H."/>
            <person name="Ohtoshi R."/>
            <person name="Tomita M."/>
            <person name="Numata K."/>
            <person name="Arakawa K."/>
        </authorList>
    </citation>
    <scope>NUCLEOTIDE SEQUENCE [LARGE SCALE GENOMIC DNA]</scope>
</reference>
<dbReference type="Proteomes" id="UP000299102">
    <property type="component" value="Unassembled WGS sequence"/>
</dbReference>
<gene>
    <name evidence="2" type="ORF">EVAR_73553_1</name>
</gene>
<evidence type="ECO:0000313" key="3">
    <source>
        <dbReference type="Proteomes" id="UP000299102"/>
    </source>
</evidence>
<keyword evidence="3" id="KW-1185">Reference proteome</keyword>
<evidence type="ECO:0000256" key="1">
    <source>
        <dbReference type="SAM" id="MobiDB-lite"/>
    </source>
</evidence>
<feature type="compositionally biased region" description="Polar residues" evidence="1">
    <location>
        <begin position="17"/>
        <end position="35"/>
    </location>
</feature>
<evidence type="ECO:0000313" key="2">
    <source>
        <dbReference type="EMBL" id="GBP96725.1"/>
    </source>
</evidence>
<protein>
    <submittedName>
        <fullName evidence="2">Uncharacterized protein</fullName>
    </submittedName>
</protein>
<feature type="region of interest" description="Disordered" evidence="1">
    <location>
        <begin position="1"/>
        <end position="35"/>
    </location>
</feature>